<evidence type="ECO:0000256" key="1">
    <source>
        <dbReference type="SAM" id="MobiDB-lite"/>
    </source>
</evidence>
<sequence>MISNNIKTGRGHTSCAYEREFSEFLKSKHNIQPLAVCGSESLIAKEDQRTNQLSVDIISEPDVDEPETVASTSTENNSSRAINNQPKQVLRKNSLLHYSQFKGSI</sequence>
<name>A0A6P3WZ29_DINQU</name>
<protein>
    <submittedName>
        <fullName evidence="3">Uncharacterized protein LOC106742684</fullName>
    </submittedName>
</protein>
<dbReference type="OrthoDB" id="6782625at2759"/>
<feature type="region of interest" description="Disordered" evidence="1">
    <location>
        <begin position="54"/>
        <end position="87"/>
    </location>
</feature>
<keyword evidence="2" id="KW-1185">Reference proteome</keyword>
<gene>
    <name evidence="3" type="primary">LOC106742684</name>
</gene>
<reference evidence="3" key="1">
    <citation type="submission" date="2025-08" db="UniProtKB">
        <authorList>
            <consortium name="RefSeq"/>
        </authorList>
    </citation>
    <scope>IDENTIFICATION</scope>
</reference>
<dbReference type="Proteomes" id="UP000515204">
    <property type="component" value="Unplaced"/>
</dbReference>
<proteinExistence type="predicted"/>
<evidence type="ECO:0000313" key="3">
    <source>
        <dbReference type="RefSeq" id="XP_014471366.1"/>
    </source>
</evidence>
<dbReference type="GeneID" id="106742684"/>
<dbReference type="KEGG" id="dqu:106742684"/>
<accession>A0A6P3WZ29</accession>
<organism evidence="2 3">
    <name type="scientific">Dinoponera quadriceps</name>
    <name type="common">South American ant</name>
    <dbReference type="NCBI Taxonomy" id="609295"/>
    <lineage>
        <taxon>Eukaryota</taxon>
        <taxon>Metazoa</taxon>
        <taxon>Ecdysozoa</taxon>
        <taxon>Arthropoda</taxon>
        <taxon>Hexapoda</taxon>
        <taxon>Insecta</taxon>
        <taxon>Pterygota</taxon>
        <taxon>Neoptera</taxon>
        <taxon>Endopterygota</taxon>
        <taxon>Hymenoptera</taxon>
        <taxon>Apocrita</taxon>
        <taxon>Aculeata</taxon>
        <taxon>Formicoidea</taxon>
        <taxon>Formicidae</taxon>
        <taxon>Ponerinae</taxon>
        <taxon>Ponerini</taxon>
        <taxon>Dinoponera</taxon>
    </lineage>
</organism>
<dbReference type="AlphaFoldDB" id="A0A6P3WZ29"/>
<feature type="compositionally biased region" description="Polar residues" evidence="1">
    <location>
        <begin position="69"/>
        <end position="87"/>
    </location>
</feature>
<evidence type="ECO:0000313" key="2">
    <source>
        <dbReference type="Proteomes" id="UP000515204"/>
    </source>
</evidence>
<dbReference type="RefSeq" id="XP_014471366.1">
    <property type="nucleotide sequence ID" value="XM_014615880.1"/>
</dbReference>